<keyword evidence="1" id="KW-0479">Metal-binding</keyword>
<dbReference type="PROSITE" id="PS50158">
    <property type="entry name" value="ZF_CCHC"/>
    <property type="match status" value="2"/>
</dbReference>
<comment type="caution">
    <text evidence="4">The sequence shown here is derived from an EMBL/GenBank/DDBJ whole genome shotgun (WGS) entry which is preliminary data.</text>
</comment>
<feature type="domain" description="CCHC-type" evidence="3">
    <location>
        <begin position="464"/>
        <end position="478"/>
    </location>
</feature>
<evidence type="ECO:0000256" key="2">
    <source>
        <dbReference type="SAM" id="MobiDB-lite"/>
    </source>
</evidence>
<reference evidence="4" key="1">
    <citation type="submission" date="2023-03" db="EMBL/GenBank/DDBJ databases">
        <title>Chromosome-scale reference genome and RAD-based genetic map of yellow starthistle (Centaurea solstitialis) reveal putative structural variation and QTLs associated with invader traits.</title>
        <authorList>
            <person name="Reatini B."/>
            <person name="Cang F.A."/>
            <person name="Jiang Q."/>
            <person name="Mckibben M.T.W."/>
            <person name="Barker M.S."/>
            <person name="Rieseberg L.H."/>
            <person name="Dlugosch K.M."/>
        </authorList>
    </citation>
    <scope>NUCLEOTIDE SEQUENCE</scope>
    <source>
        <strain evidence="4">CAN-66</strain>
        <tissue evidence="4">Leaf</tissue>
    </source>
</reference>
<accession>A0AA38SPG2</accession>
<dbReference type="EMBL" id="JARYMX010000007">
    <property type="protein sequence ID" value="KAJ9542568.1"/>
    <property type="molecule type" value="Genomic_DNA"/>
</dbReference>
<evidence type="ECO:0000259" key="3">
    <source>
        <dbReference type="PROSITE" id="PS50158"/>
    </source>
</evidence>
<dbReference type="GO" id="GO:0008270">
    <property type="term" value="F:zinc ion binding"/>
    <property type="evidence" value="ECO:0007669"/>
    <property type="project" value="UniProtKB-KW"/>
</dbReference>
<dbReference type="Pfam" id="PF03732">
    <property type="entry name" value="Retrotrans_gag"/>
    <property type="match status" value="1"/>
</dbReference>
<dbReference type="InterPro" id="IPR036875">
    <property type="entry name" value="Znf_CCHC_sf"/>
</dbReference>
<gene>
    <name evidence="4" type="ORF">OSB04_029074</name>
</gene>
<keyword evidence="1" id="KW-0863">Zinc-finger</keyword>
<dbReference type="Pfam" id="PF00098">
    <property type="entry name" value="zf-CCHC"/>
    <property type="match status" value="1"/>
</dbReference>
<protein>
    <recommendedName>
        <fullName evidence="3">CCHC-type domain-containing protein</fullName>
    </recommendedName>
</protein>
<dbReference type="PANTHER" id="PTHR15503">
    <property type="entry name" value="LDOC1 RELATED"/>
    <property type="match status" value="1"/>
</dbReference>
<dbReference type="InterPro" id="IPR005162">
    <property type="entry name" value="Retrotrans_gag_dom"/>
</dbReference>
<proteinExistence type="predicted"/>
<evidence type="ECO:0000313" key="4">
    <source>
        <dbReference type="EMBL" id="KAJ9542568.1"/>
    </source>
</evidence>
<organism evidence="4 5">
    <name type="scientific">Centaurea solstitialis</name>
    <name type="common">yellow star-thistle</name>
    <dbReference type="NCBI Taxonomy" id="347529"/>
    <lineage>
        <taxon>Eukaryota</taxon>
        <taxon>Viridiplantae</taxon>
        <taxon>Streptophyta</taxon>
        <taxon>Embryophyta</taxon>
        <taxon>Tracheophyta</taxon>
        <taxon>Spermatophyta</taxon>
        <taxon>Magnoliopsida</taxon>
        <taxon>eudicotyledons</taxon>
        <taxon>Gunneridae</taxon>
        <taxon>Pentapetalae</taxon>
        <taxon>asterids</taxon>
        <taxon>campanulids</taxon>
        <taxon>Asterales</taxon>
        <taxon>Asteraceae</taxon>
        <taxon>Carduoideae</taxon>
        <taxon>Cardueae</taxon>
        <taxon>Centaureinae</taxon>
        <taxon>Centaurea</taxon>
    </lineage>
</organism>
<dbReference type="AlphaFoldDB" id="A0AA38SPG2"/>
<keyword evidence="1" id="KW-0862">Zinc</keyword>
<feature type="compositionally biased region" description="Basic and acidic residues" evidence="2">
    <location>
        <begin position="414"/>
        <end position="424"/>
    </location>
</feature>
<feature type="domain" description="CCHC-type" evidence="3">
    <location>
        <begin position="484"/>
        <end position="499"/>
    </location>
</feature>
<feature type="region of interest" description="Disordered" evidence="2">
    <location>
        <begin position="414"/>
        <end position="439"/>
    </location>
</feature>
<evidence type="ECO:0000256" key="1">
    <source>
        <dbReference type="PROSITE-ProRule" id="PRU00047"/>
    </source>
</evidence>
<sequence>MEVVMVMIFFGDEFDEGDDGLSRVSLGLLDWLSVSGFAVICSWFDVLQLSVDREPHALGELWGPTRVLTDGRKGIHIPLVLVRARIRAKLQLDFVAMFPMALDSDRARLRACVWLDLNQAVLGNNESKVGIVSGASGWSYLLSRVNGTAEDGIRTKPVRWYVRKGMVSTRRNPSSEEPETPDLRDVIGSQVTETLHQILPGLFAQMKDEILAAVDQRIDTAFTTRGSTSGSSSQAPGRAVTFKDFMACQPPLFEGRKDPIACFRWVAAVEGAFRTSGCPGEMKVFYAVNLLRNAGKDWWGLILKSRTDEQINAMTWDEFKVLLDEQFAPRIEKQRITSEFLNLAQTTETVNEITDQFLEKSLFCPDYVSTEEMKMFRYQEVLKTEIREFVATARCKTFSDMVDVARTRELFLEEQQQGKRKAEQEPVPVKKSKGQRGDGRKEFSGCPKCGKNHSGECRLPEPVCFKCGKPGHRSRECRVEPRTCFHCFQPGHIKPNCPKLVGAAAVATPAPTPLMITDGSTGKESGSTTGGRGRVFQLTAGEADPDMVAGIFFVNEKPTFVLFDTGATWSFVSNMFDFRLERDRLVGPLAIGIAAGEARGCERGIRNSSQFDFGDEILLSGGEL</sequence>
<dbReference type="InterPro" id="IPR032567">
    <property type="entry name" value="RTL1-rel"/>
</dbReference>
<dbReference type="SMART" id="SM00343">
    <property type="entry name" value="ZnF_C2HC"/>
    <property type="match status" value="2"/>
</dbReference>
<dbReference type="SUPFAM" id="SSF57756">
    <property type="entry name" value="Retrovirus zinc finger-like domains"/>
    <property type="match status" value="1"/>
</dbReference>
<dbReference type="Proteomes" id="UP001172457">
    <property type="component" value="Chromosome 7"/>
</dbReference>
<name>A0AA38SPG2_9ASTR</name>
<dbReference type="Gene3D" id="4.10.60.10">
    <property type="entry name" value="Zinc finger, CCHC-type"/>
    <property type="match status" value="1"/>
</dbReference>
<keyword evidence="5" id="KW-1185">Reference proteome</keyword>
<dbReference type="InterPro" id="IPR001878">
    <property type="entry name" value="Znf_CCHC"/>
</dbReference>
<dbReference type="Pfam" id="PF08284">
    <property type="entry name" value="RVP_2"/>
    <property type="match status" value="1"/>
</dbReference>
<dbReference type="GO" id="GO:0003676">
    <property type="term" value="F:nucleic acid binding"/>
    <property type="evidence" value="ECO:0007669"/>
    <property type="project" value="InterPro"/>
</dbReference>
<evidence type="ECO:0000313" key="5">
    <source>
        <dbReference type="Proteomes" id="UP001172457"/>
    </source>
</evidence>
<dbReference type="PANTHER" id="PTHR15503:SF42">
    <property type="entry name" value="ZINC FINGER, CCHC-TYPE, RETROTRANSPOSON GAG DOMAIN, ASPARTIC PEPTIDASE DOMAIN PROTEIN-RELATED"/>
    <property type="match status" value="1"/>
</dbReference>